<dbReference type="InterPro" id="IPR039848">
    <property type="entry name" value="Ribosomal_mS35_mt"/>
</dbReference>
<gene>
    <name evidence="3" type="primary">KNAG0A04830</name>
    <name evidence="3" type="ordered locus">KNAG_0A04830</name>
</gene>
<evidence type="ECO:0000313" key="3">
    <source>
        <dbReference type="EMBL" id="CCK68153.1"/>
    </source>
</evidence>
<dbReference type="GeneID" id="34523788"/>
<organism evidence="3 4">
    <name type="scientific">Huiozyma naganishii (strain ATCC MYA-139 / BCRC 22969 / CBS 8797 / KCTC 17520 / NBRC 10181 / NCYC 3082 / Yp74L-3)</name>
    <name type="common">Yeast</name>
    <name type="synonym">Kazachstania naganishii</name>
    <dbReference type="NCBI Taxonomy" id="1071383"/>
    <lineage>
        <taxon>Eukaryota</taxon>
        <taxon>Fungi</taxon>
        <taxon>Dikarya</taxon>
        <taxon>Ascomycota</taxon>
        <taxon>Saccharomycotina</taxon>
        <taxon>Saccharomycetes</taxon>
        <taxon>Saccharomycetales</taxon>
        <taxon>Saccharomycetaceae</taxon>
        <taxon>Huiozyma</taxon>
    </lineage>
</organism>
<dbReference type="RefSeq" id="XP_022462399.1">
    <property type="nucleotide sequence ID" value="XM_022609141.1"/>
</dbReference>
<feature type="domain" description="Small ribosomal subunit protein mS35 mitochondrial conserved" evidence="2">
    <location>
        <begin position="174"/>
        <end position="302"/>
    </location>
</feature>
<evidence type="ECO:0000256" key="1">
    <source>
        <dbReference type="PIRNR" id="PIRNR036995"/>
    </source>
</evidence>
<dbReference type="GO" id="GO:0005763">
    <property type="term" value="C:mitochondrial small ribosomal subunit"/>
    <property type="evidence" value="ECO:0007669"/>
    <property type="project" value="UniProtKB-UniRule"/>
</dbReference>
<dbReference type="Pfam" id="PF10213">
    <property type="entry name" value="MRP-S28"/>
    <property type="match status" value="1"/>
</dbReference>
<dbReference type="HOGENOM" id="CLU_943997_0_0_1"/>
<dbReference type="GO" id="GO:0032543">
    <property type="term" value="P:mitochondrial translation"/>
    <property type="evidence" value="ECO:0007669"/>
    <property type="project" value="UniProtKB-UniRule"/>
</dbReference>
<protein>
    <recommendedName>
        <fullName evidence="1">Small ribosomal subunit protein mS35</fullName>
    </recommendedName>
    <alternativeName>
        <fullName evidence="1">37S ribosomal protein S24, mitochondrial</fullName>
    </alternativeName>
</protein>
<dbReference type="AlphaFoldDB" id="J7RF17"/>
<proteinExistence type="inferred from homology"/>
<dbReference type="Proteomes" id="UP000006310">
    <property type="component" value="Chromosome 1"/>
</dbReference>
<dbReference type="PIRSF" id="PIRSF036995">
    <property type="entry name" value="RSM24"/>
    <property type="match status" value="1"/>
</dbReference>
<keyword evidence="1" id="KW-0687">Ribonucleoprotein</keyword>
<keyword evidence="4" id="KW-1185">Reference proteome</keyword>
<dbReference type="PANTHER" id="PTHR13490:SF0">
    <property type="entry name" value="SMALL RIBOSOMAL SUBUNIT PROTEIN MS35"/>
    <property type="match status" value="1"/>
</dbReference>
<keyword evidence="1" id="KW-0496">Mitochondrion</keyword>
<sequence length="321" mass="37491">MSFWRLTSCTRVAVSRRAAVPSRRFQTVGGHISRRCISTGVVSQEVQVSDDIFLDPKRWVGLPPARIIDLYWERKVKLGLAYRPTKEELDALLTTSEYTGVSPKEIRKLYEQKTETVTSSVRYSKDDLKYGLRPFQFDELPSPAQDELANRHEENFYKKLAAFELPLLVQYRQEYKPPRDTDVVSYRYTSYFGEEHPNSRKVVLSVKTRNLGLDSKQLHKFQLLARTRYDFQTDTFKMSSDKFPESAQNARYLNDVFNRLLDESRDLSEDDFADVPLDTRHITAKNLRKRSTKGFEFPKEWNRPEDAPAQKVNMLGKVLDR</sequence>
<dbReference type="eggNOG" id="KOG3933">
    <property type="taxonomic scope" value="Eukaryota"/>
</dbReference>
<reference evidence="4" key="2">
    <citation type="submission" date="2012-08" db="EMBL/GenBank/DDBJ databases">
        <title>Genome sequence of Kazachstania naganishii.</title>
        <authorList>
            <person name="Gordon J.L."/>
            <person name="Armisen D."/>
            <person name="Proux-Wera E."/>
            <person name="OhEigeartaigh S.S."/>
            <person name="Byrne K.P."/>
            <person name="Wolfe K.H."/>
        </authorList>
    </citation>
    <scope>NUCLEOTIDE SEQUENCE [LARGE SCALE GENOMIC DNA]</scope>
    <source>
        <strain evidence="4">ATCC MYA-139 / BCRC 22969 / CBS 8797 / CCRC 22969 / KCTC 17520 / NBRC 10181 / NCYC 3082</strain>
    </source>
</reference>
<dbReference type="InterPro" id="IPR019349">
    <property type="entry name" value="Ribosomal_mS35_mit"/>
</dbReference>
<dbReference type="STRING" id="1071383.J7RF17"/>
<name>J7RF17_HUIN7</name>
<evidence type="ECO:0000259" key="2">
    <source>
        <dbReference type="Pfam" id="PF10213"/>
    </source>
</evidence>
<evidence type="ECO:0000313" key="4">
    <source>
        <dbReference type="Proteomes" id="UP000006310"/>
    </source>
</evidence>
<dbReference type="GO" id="GO:0003735">
    <property type="term" value="F:structural constituent of ribosome"/>
    <property type="evidence" value="ECO:0007669"/>
    <property type="project" value="UniProtKB-UniRule"/>
</dbReference>
<comment type="subcellular location">
    <subcellularLocation>
        <location evidence="1">Mitochondrion</location>
    </subcellularLocation>
</comment>
<dbReference type="EMBL" id="HE978314">
    <property type="protein sequence ID" value="CCK68153.1"/>
    <property type="molecule type" value="Genomic_DNA"/>
</dbReference>
<comment type="function">
    <text evidence="1">Component of the mitochondrial ribosome (mitoribosome), a dedicated translation machinery responsible for the synthesis of mitochondrial genome-encoded proteins, including at least some of the essential transmembrane subunits of the mitochondrial respiratory chain. The mitoribosomes are attached to the mitochondrial inner membrane and translation products are cotranslationally integrated into the membrane.</text>
</comment>
<dbReference type="KEGG" id="kng:KNAG_0A04830"/>
<dbReference type="PANTHER" id="PTHR13490">
    <property type="entry name" value="MITOCHONDRIAL 28S RIBOSOMAL PROTEIN S28"/>
    <property type="match status" value="1"/>
</dbReference>
<keyword evidence="1" id="KW-0689">Ribosomal protein</keyword>
<comment type="similarity">
    <text evidence="1">Belongs to the mitochondrion-specific ribosomal protein mS35 family.</text>
</comment>
<accession>J7RF17</accession>
<dbReference type="InterPro" id="IPR017081">
    <property type="entry name" value="Ribosomal_mS35"/>
</dbReference>
<dbReference type="OMA" id="YRQEYKP"/>
<dbReference type="OrthoDB" id="283424at2759"/>
<reference evidence="3 4" key="1">
    <citation type="journal article" date="2011" name="Proc. Natl. Acad. Sci. U.S.A.">
        <title>Evolutionary erosion of yeast sex chromosomes by mating-type switching accidents.</title>
        <authorList>
            <person name="Gordon J.L."/>
            <person name="Armisen D."/>
            <person name="Proux-Wera E."/>
            <person name="Oheigeartaigh S.S."/>
            <person name="Byrne K.P."/>
            <person name="Wolfe K.H."/>
        </authorList>
    </citation>
    <scope>NUCLEOTIDE SEQUENCE [LARGE SCALE GENOMIC DNA]</scope>
    <source>
        <strain evidence="4">ATCC MYA-139 / BCRC 22969 / CBS 8797 / CCRC 22969 / KCTC 17520 / NBRC 10181 / NCYC 3082</strain>
    </source>
</reference>